<sequence length="341" mass="38649">MDNESLRRMIDFASNNNMQYVMIDANWYGPEHNAKSDPFTEIDGLNIKALINQANEKGIGFILYLNDKASVNHDLDELFETWASWGAAGVKYGFMKLSGKEKVIKTLKIVELAAKHKLLINFHDSPLIPSGMRRTWPNWVTREAVHAQTDGLYTYKPSGFVEMAHINALAGPLDMSNGFFKLDGLKQSRDYVREEVYSTVASEVARSLIIFSGLIIFPDAPEEYLGKKDLFEFLENMPATWDESMVLSSDINEHIVTARRTGEEWFIGAAINEAGGTLPLKLNFLKPNQTYLAKIYADAPNTHYITNREAYEVITREVTQSDVLKMHLALRRWSSDLVKAD</sequence>
<evidence type="ECO:0000259" key="1">
    <source>
        <dbReference type="Pfam" id="PF10566"/>
    </source>
</evidence>
<gene>
    <name evidence="3" type="ORF">PN838_08580</name>
</gene>
<proteinExistence type="predicted"/>
<accession>A0ABT5FBA5</accession>
<organism evidence="3 4">
    <name type="scientific">Psychrosphaera algicola</name>
    <dbReference type="NCBI Taxonomy" id="3023714"/>
    <lineage>
        <taxon>Bacteria</taxon>
        <taxon>Pseudomonadati</taxon>
        <taxon>Pseudomonadota</taxon>
        <taxon>Gammaproteobacteria</taxon>
        <taxon>Alteromonadales</taxon>
        <taxon>Pseudoalteromonadaceae</taxon>
        <taxon>Psychrosphaera</taxon>
    </lineage>
</organism>
<reference evidence="3 4" key="1">
    <citation type="submission" date="2023-01" db="EMBL/GenBank/DDBJ databases">
        <title>Psychrosphaera sp. nov., isolated from marine algae.</title>
        <authorList>
            <person name="Bayburt H."/>
            <person name="Choi B.J."/>
            <person name="Kim J.M."/>
            <person name="Choi D.G."/>
            <person name="Jeon C.O."/>
        </authorList>
    </citation>
    <scope>NUCLEOTIDE SEQUENCE [LARGE SCALE GENOMIC DNA]</scope>
    <source>
        <strain evidence="3 4">G1-22</strain>
    </source>
</reference>
<dbReference type="Proteomes" id="UP001528411">
    <property type="component" value="Unassembled WGS sequence"/>
</dbReference>
<protein>
    <submittedName>
        <fullName evidence="3">Glycoside hydrolase family 97 catalytic domain-containing protein</fullName>
    </submittedName>
</protein>
<dbReference type="Gene3D" id="3.20.20.70">
    <property type="entry name" value="Aldolase class I"/>
    <property type="match status" value="1"/>
</dbReference>
<dbReference type="InterPro" id="IPR029483">
    <property type="entry name" value="GH97_C"/>
</dbReference>
<evidence type="ECO:0000259" key="2">
    <source>
        <dbReference type="Pfam" id="PF14509"/>
    </source>
</evidence>
<feature type="domain" description="Glycosyl-hydrolase 97 catalytic" evidence="1">
    <location>
        <begin position="2"/>
        <end position="145"/>
    </location>
</feature>
<feature type="domain" description="Glycosyl-hydrolase 97 C-terminal oligomerisation" evidence="2">
    <location>
        <begin position="240"/>
        <end position="329"/>
    </location>
</feature>
<dbReference type="InterPro" id="IPR017853">
    <property type="entry name" value="GH"/>
</dbReference>
<dbReference type="Pfam" id="PF10566">
    <property type="entry name" value="Glyco_hydro_97"/>
    <property type="match status" value="1"/>
</dbReference>
<dbReference type="InterPro" id="IPR052720">
    <property type="entry name" value="Glycosyl_hydrolase_97"/>
</dbReference>
<comment type="caution">
    <text evidence="3">The sequence shown here is derived from an EMBL/GenBank/DDBJ whole genome shotgun (WGS) entry which is preliminary data.</text>
</comment>
<keyword evidence="4" id="KW-1185">Reference proteome</keyword>
<dbReference type="EMBL" id="JAQOMS010000002">
    <property type="protein sequence ID" value="MDC2888824.1"/>
    <property type="molecule type" value="Genomic_DNA"/>
</dbReference>
<evidence type="ECO:0000313" key="3">
    <source>
        <dbReference type="EMBL" id="MDC2888824.1"/>
    </source>
</evidence>
<dbReference type="Pfam" id="PF14509">
    <property type="entry name" value="GH97_C"/>
    <property type="match status" value="1"/>
</dbReference>
<dbReference type="InterPro" id="IPR013785">
    <property type="entry name" value="Aldolase_TIM"/>
</dbReference>
<dbReference type="InterPro" id="IPR019563">
    <property type="entry name" value="GH97_catalytic"/>
</dbReference>
<dbReference type="GO" id="GO:0016787">
    <property type="term" value="F:hydrolase activity"/>
    <property type="evidence" value="ECO:0007669"/>
    <property type="project" value="UniProtKB-KW"/>
</dbReference>
<dbReference type="SUPFAM" id="SSF51445">
    <property type="entry name" value="(Trans)glycosidases"/>
    <property type="match status" value="1"/>
</dbReference>
<keyword evidence="3" id="KW-0378">Hydrolase</keyword>
<dbReference type="RefSeq" id="WP_272180393.1">
    <property type="nucleotide sequence ID" value="NZ_JAQOMS010000002.1"/>
</dbReference>
<dbReference type="PANTHER" id="PTHR35803">
    <property type="entry name" value="GLUCAN 1,4-ALPHA-GLUCOSIDASE SUSB-RELATED"/>
    <property type="match status" value="1"/>
</dbReference>
<name>A0ABT5FBA5_9GAMM</name>
<evidence type="ECO:0000313" key="4">
    <source>
        <dbReference type="Proteomes" id="UP001528411"/>
    </source>
</evidence>